<dbReference type="InterPro" id="IPR000719">
    <property type="entry name" value="Prot_kinase_dom"/>
</dbReference>
<dbReference type="InterPro" id="IPR001245">
    <property type="entry name" value="Ser-Thr/Tyr_kinase_cat_dom"/>
</dbReference>
<dbReference type="InterPro" id="IPR051809">
    <property type="entry name" value="Plant_receptor-like_S/T_kinase"/>
</dbReference>
<evidence type="ECO:0000256" key="3">
    <source>
        <dbReference type="ARBA" id="ARBA00008684"/>
    </source>
</evidence>
<dbReference type="FunFam" id="3.30.200.20:FF:000432">
    <property type="entry name" value="LRR receptor-like serine/threonine-protein kinase EFR"/>
    <property type="match status" value="1"/>
</dbReference>
<protein>
    <recommendedName>
        <fullName evidence="4">non-specific serine/threonine protein kinase</fullName>
        <ecNumber evidence="4">2.7.11.1</ecNumber>
    </recommendedName>
</protein>
<dbReference type="FunFam" id="3.80.10.10:FF:000383">
    <property type="entry name" value="Leucine-rich repeat receptor protein kinase EMS1"/>
    <property type="match status" value="1"/>
</dbReference>
<evidence type="ECO:0000256" key="15">
    <source>
        <dbReference type="ARBA" id="ARBA00022840"/>
    </source>
</evidence>
<feature type="transmembrane region" description="Helical" evidence="23">
    <location>
        <begin position="658"/>
        <end position="681"/>
    </location>
</feature>
<dbReference type="InParanoid" id="A0A061FMD0"/>
<evidence type="ECO:0000256" key="6">
    <source>
        <dbReference type="ARBA" id="ARBA00022527"/>
    </source>
</evidence>
<dbReference type="PROSITE" id="PS00107">
    <property type="entry name" value="PROTEIN_KINASE_ATP"/>
    <property type="match status" value="1"/>
</dbReference>
<keyword evidence="6" id="KW-0723">Serine/threonine-protein kinase</keyword>
<sequence length="1022" mass="112766">MGNSCLENFCCKNNFLLCTVILSLVSGSLKFALALGNETDRLALLSLKDQLVGGSPDALNSWNSSLHFCEWQGVICGRRHQRVIALNLSGLRLSGSISPSIGNLTFLRGINLSWNRLQGNIPKELGRLRRLRALYLYINRLQGQIPVEITNCSNLQIIILNTNRLTGGVPSWFGLMPWLVRLSLAVNRFTGSIPAALGNISSLNHITLAINHLEGRIPEALSRASNLKFLLLGKNNLSGTIPPSLYNLSSMEFMDMHMNKLSGNLVPEIDIAFPNLQVFVIGDNRFTGTIPRSIANISSLQQFDIYSNGFSGSVPDNLGNLNNLQLLVLDYNNLGSGKAGDLDFISSLSNCSLLETLVIHKNRFGGRLPDSIANLSIRLRVLYMGENQITGSLPEGIGNLVNLNDINMGNLFLTGNIPVSMGKLQNLEGLSLPSNYLSGKIPSSVGNLSRLSKLDLSNNNFEGRILQSLANCDRMEQLDLSQNKLNGSIPNQLFGAFKSLFYLNLSHNSFTGLLPLDLGNLKNLVQLFLDNNKFFGEIPSNLGQSSGLRILYMQGNSFQGSIPTSFGSLRSLEILDFSSNNLSGNIPLELETLRFLVSLNLSFNQLEGEVPKQGVFKNVSGFSFMGNKKLCGGILQLELPKCFDKEPKKRANVLSTKVITMIILSVLIASFLAVFLVNLCWKRRSRMELNPVALLGDGYLRVSYKELLQATGSFASSNLIGGGAFGSVYKGVLHQQEKPVAVKVLNLQNHRVAQSFMAECKVLRKVRHRNIVKVITSCSSIDYRGNDFKALVFEFMPNGSLESWLHEHSESKYLNFVQRLEIAIDVANAIDYLQHDCETMIVHRDLKPTNVLLDDEMVAHVSDFGLSRLVSSHSRNMGMGDTNSSLIKGTIGYVAPEYGMGGVASPEGDIYSYGILLLEMITGRRPTDGMFHNGLSLHSFCKMALPEQFKEIIDFRLLEQMGEDMERISRQQEAKILECLVSFTKIGVACSAEVPAERMRIKDAITGLEATKARLIHRTGHM</sequence>
<comment type="catalytic activity">
    <reaction evidence="20">
        <text>L-threonyl-[protein] + ATP = O-phospho-L-threonyl-[protein] + ADP + H(+)</text>
        <dbReference type="Rhea" id="RHEA:46608"/>
        <dbReference type="Rhea" id="RHEA-COMP:11060"/>
        <dbReference type="Rhea" id="RHEA-COMP:11605"/>
        <dbReference type="ChEBI" id="CHEBI:15378"/>
        <dbReference type="ChEBI" id="CHEBI:30013"/>
        <dbReference type="ChEBI" id="CHEBI:30616"/>
        <dbReference type="ChEBI" id="CHEBI:61977"/>
        <dbReference type="ChEBI" id="CHEBI:456216"/>
        <dbReference type="EC" id="2.7.11.1"/>
    </reaction>
</comment>
<reference evidence="25 26" key="1">
    <citation type="journal article" date="2013" name="Genome Biol.">
        <title>The genome sequence of the most widely cultivated cacao type and its use to identify candidate genes regulating pod color.</title>
        <authorList>
            <person name="Motamayor J.C."/>
            <person name="Mockaitis K."/>
            <person name="Schmutz J."/>
            <person name="Haiminen N."/>
            <person name="Iii D.L."/>
            <person name="Cornejo O."/>
            <person name="Findley S.D."/>
            <person name="Zheng P."/>
            <person name="Utro F."/>
            <person name="Royaert S."/>
            <person name="Saski C."/>
            <person name="Jenkins J."/>
            <person name="Podicheti R."/>
            <person name="Zhao M."/>
            <person name="Scheffler B.E."/>
            <person name="Stack J.C."/>
            <person name="Feltus F.A."/>
            <person name="Mustiga G.M."/>
            <person name="Amores F."/>
            <person name="Phillips W."/>
            <person name="Marelli J.P."/>
            <person name="May G.D."/>
            <person name="Shapiro H."/>
            <person name="Ma J."/>
            <person name="Bustamante C.D."/>
            <person name="Schnell R.J."/>
            <person name="Main D."/>
            <person name="Gilbert D."/>
            <person name="Parida L."/>
            <person name="Kuhn D.N."/>
        </authorList>
    </citation>
    <scope>NUCLEOTIDE SEQUENCE [LARGE SCALE GENOMIC DNA]</scope>
    <source>
        <strain evidence="26">cv. Matina 1-6</strain>
    </source>
</reference>
<evidence type="ECO:0000256" key="14">
    <source>
        <dbReference type="ARBA" id="ARBA00022777"/>
    </source>
</evidence>
<dbReference type="PANTHER" id="PTHR27008:SF592">
    <property type="entry name" value="LEUCINE-RICH REPEAT RECEPTOR-LIKE PROTEIN KINASE FAMILY PROTEIN-RELATED"/>
    <property type="match status" value="1"/>
</dbReference>
<evidence type="ECO:0000256" key="5">
    <source>
        <dbReference type="ARBA" id="ARBA00022475"/>
    </source>
</evidence>
<dbReference type="Proteomes" id="UP000026915">
    <property type="component" value="Chromosome 10"/>
</dbReference>
<dbReference type="EMBL" id="CM001888">
    <property type="protein sequence ID" value="EOY17842.1"/>
    <property type="molecule type" value="Genomic_DNA"/>
</dbReference>
<accession>A0A061FMD0</accession>
<evidence type="ECO:0000256" key="23">
    <source>
        <dbReference type="SAM" id="Phobius"/>
    </source>
</evidence>
<dbReference type="GO" id="GO:0038023">
    <property type="term" value="F:signaling receptor activity"/>
    <property type="evidence" value="ECO:0000318"/>
    <property type="project" value="GO_Central"/>
</dbReference>
<evidence type="ECO:0000256" key="10">
    <source>
        <dbReference type="ARBA" id="ARBA00022692"/>
    </source>
</evidence>
<dbReference type="GO" id="GO:0009755">
    <property type="term" value="P:hormone-mediated signaling pathway"/>
    <property type="evidence" value="ECO:0000318"/>
    <property type="project" value="GO_Central"/>
</dbReference>
<dbReference type="Gene3D" id="3.30.200.20">
    <property type="entry name" value="Phosphorylase Kinase, domain 1"/>
    <property type="match status" value="1"/>
</dbReference>
<dbReference type="Pfam" id="PF07714">
    <property type="entry name" value="PK_Tyr_Ser-Thr"/>
    <property type="match status" value="1"/>
</dbReference>
<keyword evidence="19" id="KW-0325">Glycoprotein</keyword>
<keyword evidence="14 25" id="KW-0418">Kinase</keyword>
<dbReference type="InterPro" id="IPR013210">
    <property type="entry name" value="LRR_N_plant-typ"/>
</dbReference>
<keyword evidence="10 23" id="KW-0812">Transmembrane</keyword>
<dbReference type="GO" id="GO:0004674">
    <property type="term" value="F:protein serine/threonine kinase activity"/>
    <property type="evidence" value="ECO:0007669"/>
    <property type="project" value="UniProtKB-KW"/>
</dbReference>
<proteinExistence type="inferred from homology"/>
<keyword evidence="17 23" id="KW-0472">Membrane</keyword>
<dbReference type="AlphaFoldDB" id="A0A061FMD0"/>
<evidence type="ECO:0000256" key="12">
    <source>
        <dbReference type="ARBA" id="ARBA00022737"/>
    </source>
</evidence>
<evidence type="ECO:0000256" key="4">
    <source>
        <dbReference type="ARBA" id="ARBA00012513"/>
    </source>
</evidence>
<dbReference type="PROSITE" id="PS50011">
    <property type="entry name" value="PROTEIN_KINASE_DOM"/>
    <property type="match status" value="1"/>
</dbReference>
<keyword evidence="13 22" id="KW-0547">Nucleotide-binding</keyword>
<evidence type="ECO:0000256" key="19">
    <source>
        <dbReference type="ARBA" id="ARBA00023180"/>
    </source>
</evidence>
<dbReference type="SMART" id="SM00220">
    <property type="entry name" value="S_TKc"/>
    <property type="match status" value="1"/>
</dbReference>
<keyword evidence="16 23" id="KW-1133">Transmembrane helix</keyword>
<dbReference type="Gramene" id="EOY17842">
    <property type="protein sequence ID" value="EOY17842"/>
    <property type="gene ID" value="TCM_042547"/>
</dbReference>
<keyword evidence="26" id="KW-1185">Reference proteome</keyword>
<evidence type="ECO:0000256" key="18">
    <source>
        <dbReference type="ARBA" id="ARBA00023170"/>
    </source>
</evidence>
<keyword evidence="8" id="KW-0433">Leucine-rich repeat</keyword>
<dbReference type="GO" id="GO:0005886">
    <property type="term" value="C:plasma membrane"/>
    <property type="evidence" value="ECO:0000318"/>
    <property type="project" value="GO_Central"/>
</dbReference>
<keyword evidence="11" id="KW-0732">Signal</keyword>
<dbReference type="FunFam" id="1.10.510.10:FF:000358">
    <property type="entry name" value="Putative leucine-rich repeat receptor-like serine/threonine-protein kinase"/>
    <property type="match status" value="1"/>
</dbReference>
<gene>
    <name evidence="25" type="ORF">TCM_042547</name>
</gene>
<keyword evidence="7" id="KW-0597">Phosphoprotein</keyword>
<comment type="subcellular location">
    <subcellularLocation>
        <location evidence="1">Cell membrane</location>
        <topology evidence="1">Single-pass membrane protein</topology>
    </subcellularLocation>
    <subcellularLocation>
        <location evidence="2">Membrane</location>
        <topology evidence="2">Single-pass type I membrane protein</topology>
    </subcellularLocation>
</comment>
<keyword evidence="15 22" id="KW-0067">ATP-binding</keyword>
<dbReference type="eggNOG" id="ENOG502QPYS">
    <property type="taxonomic scope" value="Eukaryota"/>
</dbReference>
<keyword evidence="5" id="KW-1003">Cell membrane</keyword>
<evidence type="ECO:0000259" key="24">
    <source>
        <dbReference type="PROSITE" id="PS50011"/>
    </source>
</evidence>
<evidence type="ECO:0000256" key="22">
    <source>
        <dbReference type="PROSITE-ProRule" id="PRU10141"/>
    </source>
</evidence>
<dbReference type="OMA" id="HITLAIN"/>
<dbReference type="FunFam" id="3.80.10.10:FF:000101">
    <property type="entry name" value="LRR receptor-like serine/threonine-protein kinase ERECTA"/>
    <property type="match status" value="1"/>
</dbReference>
<dbReference type="PANTHER" id="PTHR27008">
    <property type="entry name" value="OS04G0122200 PROTEIN"/>
    <property type="match status" value="1"/>
</dbReference>
<evidence type="ECO:0000313" key="26">
    <source>
        <dbReference type="Proteomes" id="UP000026915"/>
    </source>
</evidence>
<comment type="similarity">
    <text evidence="3">Belongs to the protein kinase superfamily. Ser/Thr protein kinase family.</text>
</comment>
<dbReference type="InterPro" id="IPR003591">
    <property type="entry name" value="Leu-rich_rpt_typical-subtyp"/>
</dbReference>
<dbReference type="Pfam" id="PF00560">
    <property type="entry name" value="LRR_1"/>
    <property type="match status" value="7"/>
</dbReference>
<name>A0A061FMD0_THECC</name>
<dbReference type="SMART" id="SM00369">
    <property type="entry name" value="LRR_TYP"/>
    <property type="match status" value="6"/>
</dbReference>
<evidence type="ECO:0000256" key="20">
    <source>
        <dbReference type="ARBA" id="ARBA00047899"/>
    </source>
</evidence>
<evidence type="ECO:0000256" key="8">
    <source>
        <dbReference type="ARBA" id="ARBA00022614"/>
    </source>
</evidence>
<evidence type="ECO:0000256" key="11">
    <source>
        <dbReference type="ARBA" id="ARBA00022729"/>
    </source>
</evidence>
<dbReference type="Gene3D" id="3.80.10.10">
    <property type="entry name" value="Ribonuclease Inhibitor"/>
    <property type="match status" value="3"/>
</dbReference>
<dbReference type="FunFam" id="3.80.10.10:FF:000288">
    <property type="entry name" value="LRR receptor-like serine/threonine-protein kinase EFR"/>
    <property type="match status" value="1"/>
</dbReference>
<dbReference type="Pfam" id="PF23598">
    <property type="entry name" value="LRR_14"/>
    <property type="match status" value="1"/>
</dbReference>
<evidence type="ECO:0000313" key="25">
    <source>
        <dbReference type="EMBL" id="EOY17842.1"/>
    </source>
</evidence>
<organism evidence="25 26">
    <name type="scientific">Theobroma cacao</name>
    <name type="common">Cacao</name>
    <name type="synonym">Cocoa</name>
    <dbReference type="NCBI Taxonomy" id="3641"/>
    <lineage>
        <taxon>Eukaryota</taxon>
        <taxon>Viridiplantae</taxon>
        <taxon>Streptophyta</taxon>
        <taxon>Embryophyta</taxon>
        <taxon>Tracheophyta</taxon>
        <taxon>Spermatophyta</taxon>
        <taxon>Magnoliopsida</taxon>
        <taxon>eudicotyledons</taxon>
        <taxon>Gunneridae</taxon>
        <taxon>Pentapetalae</taxon>
        <taxon>rosids</taxon>
        <taxon>malvids</taxon>
        <taxon>Malvales</taxon>
        <taxon>Malvaceae</taxon>
        <taxon>Byttnerioideae</taxon>
        <taxon>Theobroma</taxon>
    </lineage>
</organism>
<evidence type="ECO:0000256" key="13">
    <source>
        <dbReference type="ARBA" id="ARBA00022741"/>
    </source>
</evidence>
<dbReference type="SUPFAM" id="SSF56112">
    <property type="entry name" value="Protein kinase-like (PK-like)"/>
    <property type="match status" value="1"/>
</dbReference>
<keyword evidence="18" id="KW-0675">Receptor</keyword>
<feature type="binding site" evidence="22">
    <location>
        <position position="743"/>
    </location>
    <ligand>
        <name>ATP</name>
        <dbReference type="ChEBI" id="CHEBI:30616"/>
    </ligand>
</feature>
<dbReference type="PROSITE" id="PS00108">
    <property type="entry name" value="PROTEIN_KINASE_ST"/>
    <property type="match status" value="1"/>
</dbReference>
<keyword evidence="9" id="KW-0808">Transferase</keyword>
<dbReference type="EC" id="2.7.11.1" evidence="4"/>
<evidence type="ECO:0000256" key="2">
    <source>
        <dbReference type="ARBA" id="ARBA00004479"/>
    </source>
</evidence>
<dbReference type="InterPro" id="IPR008271">
    <property type="entry name" value="Ser/Thr_kinase_AS"/>
</dbReference>
<dbReference type="Pfam" id="PF08263">
    <property type="entry name" value="LRRNT_2"/>
    <property type="match status" value="1"/>
</dbReference>
<dbReference type="GO" id="GO:0005524">
    <property type="term" value="F:ATP binding"/>
    <property type="evidence" value="ECO:0007669"/>
    <property type="project" value="UniProtKB-UniRule"/>
</dbReference>
<evidence type="ECO:0000256" key="1">
    <source>
        <dbReference type="ARBA" id="ARBA00004162"/>
    </source>
</evidence>
<dbReference type="InterPro" id="IPR017441">
    <property type="entry name" value="Protein_kinase_ATP_BS"/>
</dbReference>
<comment type="catalytic activity">
    <reaction evidence="21">
        <text>L-seryl-[protein] + ATP = O-phospho-L-seryl-[protein] + ADP + H(+)</text>
        <dbReference type="Rhea" id="RHEA:17989"/>
        <dbReference type="Rhea" id="RHEA-COMP:9863"/>
        <dbReference type="Rhea" id="RHEA-COMP:11604"/>
        <dbReference type="ChEBI" id="CHEBI:15378"/>
        <dbReference type="ChEBI" id="CHEBI:29999"/>
        <dbReference type="ChEBI" id="CHEBI:30616"/>
        <dbReference type="ChEBI" id="CHEBI:83421"/>
        <dbReference type="ChEBI" id="CHEBI:456216"/>
        <dbReference type="EC" id="2.7.11.1"/>
    </reaction>
</comment>
<evidence type="ECO:0000256" key="9">
    <source>
        <dbReference type="ARBA" id="ARBA00022679"/>
    </source>
</evidence>
<dbReference type="InterPro" id="IPR032675">
    <property type="entry name" value="LRR_dom_sf"/>
</dbReference>
<evidence type="ECO:0000256" key="7">
    <source>
        <dbReference type="ARBA" id="ARBA00022553"/>
    </source>
</evidence>
<dbReference type="HOGENOM" id="CLU_000288_22_0_1"/>
<dbReference type="InterPro" id="IPR001611">
    <property type="entry name" value="Leu-rich_rpt"/>
</dbReference>
<dbReference type="FunCoup" id="A0A061FMD0">
    <property type="interactions" value="589"/>
</dbReference>
<dbReference type="InterPro" id="IPR055414">
    <property type="entry name" value="LRR_R13L4/SHOC2-like"/>
</dbReference>
<dbReference type="SUPFAM" id="SSF52058">
    <property type="entry name" value="L domain-like"/>
    <property type="match status" value="2"/>
</dbReference>
<dbReference type="InterPro" id="IPR011009">
    <property type="entry name" value="Kinase-like_dom_sf"/>
</dbReference>
<feature type="domain" description="Protein kinase" evidence="24">
    <location>
        <begin position="714"/>
        <end position="980"/>
    </location>
</feature>
<keyword evidence="12" id="KW-0677">Repeat</keyword>
<evidence type="ECO:0000256" key="16">
    <source>
        <dbReference type="ARBA" id="ARBA00022989"/>
    </source>
</evidence>
<dbReference type="Gene3D" id="1.10.510.10">
    <property type="entry name" value="Transferase(Phosphotransferase) domain 1"/>
    <property type="match status" value="1"/>
</dbReference>
<evidence type="ECO:0000256" key="17">
    <source>
        <dbReference type="ARBA" id="ARBA00023136"/>
    </source>
</evidence>
<evidence type="ECO:0000256" key="21">
    <source>
        <dbReference type="ARBA" id="ARBA00048679"/>
    </source>
</evidence>